<organism evidence="3 4">
    <name type="scientific">Neoroseomonas terrae</name>
    <dbReference type="NCBI Taxonomy" id="424799"/>
    <lineage>
        <taxon>Bacteria</taxon>
        <taxon>Pseudomonadati</taxon>
        <taxon>Pseudomonadota</taxon>
        <taxon>Alphaproteobacteria</taxon>
        <taxon>Acetobacterales</taxon>
        <taxon>Acetobacteraceae</taxon>
        <taxon>Neoroseomonas</taxon>
    </lineage>
</organism>
<proteinExistence type="inferred from homology"/>
<sequence length="324" mass="33740">MPNRRSILSLGLVATMPLAAPALAQTYPSRPIRVLVPYAPGGNSDTMMRLIQPRMSEFLGGATIVIENRTGAGGALAAGVVAAAPADGYTLLFDAASFLIAQFANRDLPFDYETAFAPVALVGELPYVLAVSAQSGIRDFPGYLDAARKVQGGMPYGTPGVGNVGHLAGALLSFRSGIPMEHVPYRGGADVARDLSAGTLPSGYLGSSSIKPALEAGRAVAIALTSGERRGGIEGIPTIAESGFPGFDLTSWNALFCRSGTPEPVRARLEAAVAHATADQEVRARLTASGTTPMPADSAKLTERLTRERAMLRQLIRDTGISFG</sequence>
<keyword evidence="4" id="KW-1185">Reference proteome</keyword>
<evidence type="ECO:0000256" key="1">
    <source>
        <dbReference type="ARBA" id="ARBA00006987"/>
    </source>
</evidence>
<feature type="chain" id="PRO_5046110986" evidence="2">
    <location>
        <begin position="25"/>
        <end position="324"/>
    </location>
</feature>
<dbReference type="InterPro" id="IPR005064">
    <property type="entry name" value="BUG"/>
</dbReference>
<comment type="caution">
    <text evidence="3">The sequence shown here is derived from an EMBL/GenBank/DDBJ whole genome shotgun (WGS) entry which is preliminary data.</text>
</comment>
<evidence type="ECO:0000313" key="4">
    <source>
        <dbReference type="Proteomes" id="UP000698752"/>
    </source>
</evidence>
<dbReference type="Proteomes" id="UP000698752">
    <property type="component" value="Unassembled WGS sequence"/>
</dbReference>
<dbReference type="CDD" id="cd07012">
    <property type="entry name" value="PBP2_Bug_TTT"/>
    <property type="match status" value="1"/>
</dbReference>
<dbReference type="Pfam" id="PF03401">
    <property type="entry name" value="TctC"/>
    <property type="match status" value="1"/>
</dbReference>
<keyword evidence="2" id="KW-0732">Signal</keyword>
<dbReference type="RefSeq" id="WP_211866634.1">
    <property type="nucleotide sequence ID" value="NZ_JAAEDI010000004.1"/>
</dbReference>
<dbReference type="EMBL" id="JAAEDI010000004">
    <property type="protein sequence ID" value="MBR0649031.1"/>
    <property type="molecule type" value="Genomic_DNA"/>
</dbReference>
<evidence type="ECO:0000313" key="3">
    <source>
        <dbReference type="EMBL" id="MBR0649031.1"/>
    </source>
</evidence>
<accession>A0ABS5EDE1</accession>
<protein>
    <submittedName>
        <fullName evidence="3">Tripartite tricarboxylate transporter substrate binding protein</fullName>
    </submittedName>
</protein>
<dbReference type="PANTHER" id="PTHR42928:SF5">
    <property type="entry name" value="BLR1237 PROTEIN"/>
    <property type="match status" value="1"/>
</dbReference>
<dbReference type="InterPro" id="IPR042100">
    <property type="entry name" value="Bug_dom1"/>
</dbReference>
<reference evidence="4" key="1">
    <citation type="journal article" date="2021" name="Syst. Appl. Microbiol.">
        <title>Roseomonas hellenica sp. nov., isolated from roots of wild-growing Alkanna tinctoria.</title>
        <authorList>
            <person name="Rat A."/>
            <person name="Naranjo H.D."/>
            <person name="Lebbe L."/>
            <person name="Cnockaert M."/>
            <person name="Krigas N."/>
            <person name="Grigoriadou K."/>
            <person name="Maloupa E."/>
            <person name="Willems A."/>
        </authorList>
    </citation>
    <scope>NUCLEOTIDE SEQUENCE [LARGE SCALE GENOMIC DNA]</scope>
    <source>
        <strain evidence="4">LMG 31159</strain>
    </source>
</reference>
<dbReference type="PANTHER" id="PTHR42928">
    <property type="entry name" value="TRICARBOXYLATE-BINDING PROTEIN"/>
    <property type="match status" value="1"/>
</dbReference>
<dbReference type="PIRSF" id="PIRSF017082">
    <property type="entry name" value="YflP"/>
    <property type="match status" value="1"/>
</dbReference>
<name>A0ABS5EDE1_9PROT</name>
<comment type="similarity">
    <text evidence="1">Belongs to the UPF0065 (bug) family.</text>
</comment>
<evidence type="ECO:0000256" key="2">
    <source>
        <dbReference type="SAM" id="SignalP"/>
    </source>
</evidence>
<dbReference type="Gene3D" id="3.40.190.10">
    <property type="entry name" value="Periplasmic binding protein-like II"/>
    <property type="match status" value="1"/>
</dbReference>
<gene>
    <name evidence="3" type="ORF">GXW78_05110</name>
</gene>
<dbReference type="Gene3D" id="3.40.190.150">
    <property type="entry name" value="Bordetella uptake gene, domain 1"/>
    <property type="match status" value="1"/>
</dbReference>
<feature type="signal peptide" evidence="2">
    <location>
        <begin position="1"/>
        <end position="24"/>
    </location>
</feature>